<dbReference type="GO" id="GO:0009295">
    <property type="term" value="C:nucleoid"/>
    <property type="evidence" value="ECO:0007669"/>
    <property type="project" value="TreeGrafter"/>
</dbReference>
<evidence type="ECO:0000256" key="1">
    <source>
        <dbReference type="ARBA" id="ARBA00023125"/>
    </source>
</evidence>
<dbReference type="PANTHER" id="PTHR10302">
    <property type="entry name" value="SINGLE-STRANDED DNA-BINDING PROTEIN"/>
    <property type="match status" value="1"/>
</dbReference>
<dbReference type="NCBIfam" id="TIGR00621">
    <property type="entry name" value="ssb"/>
    <property type="match status" value="1"/>
</dbReference>
<comment type="caution">
    <text evidence="5">The sequence shown here is derived from an EMBL/GenBank/DDBJ whole genome shotgun (WGS) entry which is preliminary data.</text>
</comment>
<evidence type="ECO:0000256" key="4">
    <source>
        <dbReference type="SAM" id="MobiDB-lite"/>
    </source>
</evidence>
<sequence length="171" mass="18744">MSLNKVILIGNVGREPDVRYFDSGNAVANFTLATNERGYRLANGTEIPERTEWHNIVAGRDRALFVERHVHKGSLVYVEGKIRTRSYDDASGNKRYITEIYADRIEFFSLGGRRPQDAEHAGDSSVATQPADAAAEVHAFAAKSEPTPPTSASDLEPISPADADPVDDLPF</sequence>
<evidence type="ECO:0000256" key="2">
    <source>
        <dbReference type="HAMAP-Rule" id="MF_00984"/>
    </source>
</evidence>
<dbReference type="CDD" id="cd04496">
    <property type="entry name" value="SSB_OBF"/>
    <property type="match status" value="1"/>
</dbReference>
<proteinExistence type="inferred from homology"/>
<dbReference type="Pfam" id="PF00436">
    <property type="entry name" value="SSB"/>
    <property type="match status" value="1"/>
</dbReference>
<gene>
    <name evidence="5" type="ORF">N425_03225</name>
</gene>
<dbReference type="PIRSF" id="PIRSF002070">
    <property type="entry name" value="SSB"/>
    <property type="match status" value="1"/>
</dbReference>
<protein>
    <recommendedName>
        <fullName evidence="2 3">Single-stranded DNA-binding protein</fullName>
        <shortName evidence="2">SSB</shortName>
    </recommendedName>
</protein>
<reference evidence="5 6" key="1">
    <citation type="submission" date="2013-11" db="EMBL/GenBank/DDBJ databases">
        <title>Single cell genomics of uncultured Tannerella BU063 (oral taxon 286).</title>
        <authorList>
            <person name="Beall C.J."/>
            <person name="Campbell A.G."/>
            <person name="Griffen A.L."/>
            <person name="Podar M."/>
            <person name="Leys E.J."/>
        </authorList>
    </citation>
    <scope>NUCLEOTIDE SEQUENCE [LARGE SCALE GENOMIC DNA]</scope>
    <source>
        <strain evidence="5">Cell 2</strain>
    </source>
</reference>
<dbReference type="PATRIC" id="fig|1411148.3.peg.412"/>
<accession>W2C660</accession>
<dbReference type="InterPro" id="IPR000424">
    <property type="entry name" value="Primosome_PriB/ssb"/>
</dbReference>
<dbReference type="Proteomes" id="UP000018837">
    <property type="component" value="Unassembled WGS sequence"/>
</dbReference>
<dbReference type="SUPFAM" id="SSF50249">
    <property type="entry name" value="Nucleic acid-binding proteins"/>
    <property type="match status" value="1"/>
</dbReference>
<name>W2C660_9BACT</name>
<evidence type="ECO:0000313" key="6">
    <source>
        <dbReference type="Proteomes" id="UP000018837"/>
    </source>
</evidence>
<comment type="caution">
    <text evidence="2">Lacks conserved residue(s) required for the propagation of feature annotation.</text>
</comment>
<dbReference type="AlphaFoldDB" id="W2C660"/>
<dbReference type="EMBL" id="AYUF01000311">
    <property type="protein sequence ID" value="ETK02694.1"/>
    <property type="molecule type" value="Genomic_DNA"/>
</dbReference>
<dbReference type="PROSITE" id="PS50935">
    <property type="entry name" value="SSB"/>
    <property type="match status" value="1"/>
</dbReference>
<feature type="region of interest" description="Disordered" evidence="4">
    <location>
        <begin position="114"/>
        <end position="171"/>
    </location>
</feature>
<comment type="subunit">
    <text evidence="2">Homotetramer.</text>
</comment>
<evidence type="ECO:0000256" key="3">
    <source>
        <dbReference type="PIRNR" id="PIRNR002070"/>
    </source>
</evidence>
<keyword evidence="1 2" id="KW-0238">DNA-binding</keyword>
<evidence type="ECO:0000313" key="5">
    <source>
        <dbReference type="EMBL" id="ETK02694.1"/>
    </source>
</evidence>
<organism evidence="5 6">
    <name type="scientific">Tannerella sp. oral taxon BU063 isolate Cell 2</name>
    <dbReference type="NCBI Taxonomy" id="1411148"/>
    <lineage>
        <taxon>Bacteria</taxon>
        <taxon>Pseudomonadati</taxon>
        <taxon>Bacteroidota</taxon>
        <taxon>Bacteroidia</taxon>
        <taxon>Bacteroidales</taxon>
        <taxon>Tannerellaceae</taxon>
        <taxon>Tannerella</taxon>
    </lineage>
</organism>
<dbReference type="GO" id="GO:0003697">
    <property type="term" value="F:single-stranded DNA binding"/>
    <property type="evidence" value="ECO:0007669"/>
    <property type="project" value="UniProtKB-UniRule"/>
</dbReference>
<dbReference type="InterPro" id="IPR012340">
    <property type="entry name" value="NA-bd_OB-fold"/>
</dbReference>
<feature type="compositionally biased region" description="Low complexity" evidence="4">
    <location>
        <begin position="131"/>
        <end position="142"/>
    </location>
</feature>
<dbReference type="GO" id="GO:0006260">
    <property type="term" value="P:DNA replication"/>
    <property type="evidence" value="ECO:0007669"/>
    <property type="project" value="InterPro"/>
</dbReference>
<dbReference type="PANTHER" id="PTHR10302:SF27">
    <property type="entry name" value="SINGLE-STRANDED DNA-BINDING PROTEIN"/>
    <property type="match status" value="1"/>
</dbReference>
<dbReference type="HAMAP" id="MF_00984">
    <property type="entry name" value="SSB"/>
    <property type="match status" value="1"/>
</dbReference>
<dbReference type="InterPro" id="IPR011344">
    <property type="entry name" value="ssDNA-bd"/>
</dbReference>
<dbReference type="Gene3D" id="2.40.50.140">
    <property type="entry name" value="Nucleic acid-binding proteins"/>
    <property type="match status" value="1"/>
</dbReference>